<protein>
    <submittedName>
        <fullName evidence="1">Uncharacterized protein</fullName>
    </submittedName>
</protein>
<name>A6LP35_THEM4</name>
<dbReference type="KEGG" id="tme:Tmel_1851"/>
<dbReference type="Proteomes" id="UP000001110">
    <property type="component" value="Chromosome"/>
</dbReference>
<gene>
    <name evidence="1" type="ordered locus">Tmel_1851</name>
</gene>
<reference evidence="1 2" key="2">
    <citation type="journal article" date="2009" name="Proc. Natl. Acad. Sci. U.S.A.">
        <title>On the chimeric nature, thermophilic origin, and phylogenetic placement of the Thermotogales.</title>
        <authorList>
            <person name="Zhaxybayeva O."/>
            <person name="Swithers K.S."/>
            <person name="Lapierre P."/>
            <person name="Fournier G.P."/>
            <person name="Bickhart D.M."/>
            <person name="DeBoy R.T."/>
            <person name="Nelson K.E."/>
            <person name="Nesbo C.L."/>
            <person name="Doolittle W.F."/>
            <person name="Gogarten J.P."/>
            <person name="Noll K.M."/>
        </authorList>
    </citation>
    <scope>NUCLEOTIDE SEQUENCE [LARGE SCALE GENOMIC DNA]</scope>
    <source>
        <strain evidence="2">DSM 12029 / CIP 104789 / BI429</strain>
    </source>
</reference>
<dbReference type="AlphaFoldDB" id="A6LP35"/>
<accession>A6LP35</accession>
<dbReference type="EMBL" id="CP000716">
    <property type="protein sequence ID" value="ABR31686.1"/>
    <property type="molecule type" value="Genomic_DNA"/>
</dbReference>
<reference evidence="1 2" key="1">
    <citation type="submission" date="2007-05" db="EMBL/GenBank/DDBJ databases">
        <title>Complete sequence of Thermosipho melanesiensis BI429.</title>
        <authorList>
            <consortium name="US DOE Joint Genome Institute"/>
            <person name="Copeland A."/>
            <person name="Lucas S."/>
            <person name="Lapidus A."/>
            <person name="Barry K."/>
            <person name="Glavina del Rio T."/>
            <person name="Dalin E."/>
            <person name="Tice H."/>
            <person name="Pitluck S."/>
            <person name="Chertkov O."/>
            <person name="Brettin T."/>
            <person name="Bruce D."/>
            <person name="Detter J.C."/>
            <person name="Han C."/>
            <person name="Schmutz J."/>
            <person name="Larimer F."/>
            <person name="Land M."/>
            <person name="Hauser L."/>
            <person name="Kyrpides N."/>
            <person name="Mikhailova N."/>
            <person name="Nelson K."/>
            <person name="Gogarten J.P."/>
            <person name="Noll K."/>
            <person name="Richardson P."/>
        </authorList>
    </citation>
    <scope>NUCLEOTIDE SEQUENCE [LARGE SCALE GENOMIC DNA]</scope>
    <source>
        <strain evidence="2">DSM 12029 / CIP 104789 / BI429</strain>
    </source>
</reference>
<proteinExistence type="predicted"/>
<dbReference type="HOGENOM" id="CLU_2398615_0_0_0"/>
<evidence type="ECO:0000313" key="1">
    <source>
        <dbReference type="EMBL" id="ABR31686.1"/>
    </source>
</evidence>
<evidence type="ECO:0000313" key="2">
    <source>
        <dbReference type="Proteomes" id="UP000001110"/>
    </source>
</evidence>
<dbReference type="eggNOG" id="COG0793">
    <property type="taxonomic scope" value="Bacteria"/>
</dbReference>
<sequence length="93" mass="11148">MFLPVSNKMSKVFPLEIRYIDGKFVAINSQCEIDNFSEIISIDNFKIEELFKKISGFGIGKEKYQFFSKYFFPYLGDILRKKRLWFNIKIMVR</sequence>
<organism evidence="1 2">
    <name type="scientific">Thermosipho melanesiensis (strain DSM 12029 / CIP 104789 / BI429)</name>
    <dbReference type="NCBI Taxonomy" id="391009"/>
    <lineage>
        <taxon>Bacteria</taxon>
        <taxon>Thermotogati</taxon>
        <taxon>Thermotogota</taxon>
        <taxon>Thermotogae</taxon>
        <taxon>Thermotogales</taxon>
        <taxon>Fervidobacteriaceae</taxon>
        <taxon>Thermosipho</taxon>
    </lineage>
</organism>
<dbReference type="STRING" id="391009.Tmel_1851"/>